<dbReference type="OMA" id="AHTMYAV"/>
<dbReference type="Gene3D" id="1.10.1520.10">
    <property type="entry name" value="Ribonuclease III domain"/>
    <property type="match status" value="1"/>
</dbReference>
<dbReference type="GO" id="GO:0003735">
    <property type="term" value="F:structural constituent of ribosome"/>
    <property type="evidence" value="ECO:0007669"/>
    <property type="project" value="InterPro"/>
</dbReference>
<gene>
    <name evidence="3" type="ORF">F503_01612</name>
</gene>
<dbReference type="InterPro" id="IPR040030">
    <property type="entry name" value="Ribosomal_mL57"/>
</dbReference>
<dbReference type="GO" id="GO:0032543">
    <property type="term" value="P:mitochondrial translation"/>
    <property type="evidence" value="ECO:0007669"/>
    <property type="project" value="InterPro"/>
</dbReference>
<dbReference type="GO" id="GO:0004525">
    <property type="term" value="F:ribonuclease III activity"/>
    <property type="evidence" value="ECO:0007669"/>
    <property type="project" value="InterPro"/>
</dbReference>
<dbReference type="Pfam" id="PF14622">
    <property type="entry name" value="Ribonucleas_3_3"/>
    <property type="match status" value="1"/>
</dbReference>
<keyword evidence="4" id="KW-1185">Reference proteome</keyword>
<evidence type="ECO:0000259" key="2">
    <source>
        <dbReference type="Pfam" id="PF14622"/>
    </source>
</evidence>
<dbReference type="InterPro" id="IPR000999">
    <property type="entry name" value="RNase_III_dom"/>
</dbReference>
<dbReference type="EMBL" id="KE148173">
    <property type="protein sequence ID" value="EPE02871.1"/>
    <property type="molecule type" value="Genomic_DNA"/>
</dbReference>
<dbReference type="FunFam" id="1.10.1520.10:FF:000018">
    <property type="entry name" value="RNase III domain protein"/>
    <property type="match status" value="1"/>
</dbReference>
<dbReference type="GO" id="GO:0005762">
    <property type="term" value="C:mitochondrial large ribosomal subunit"/>
    <property type="evidence" value="ECO:0007669"/>
    <property type="project" value="InterPro"/>
</dbReference>
<dbReference type="AlphaFoldDB" id="S3BTW8"/>
<accession>S3BTW8</accession>
<dbReference type="OrthoDB" id="2281895at2759"/>
<sequence length="278" mass="30692">MSSLRRTLLQAARRPAPAACKAASPVASSRLQSTQAQSDDSQIADAIATDAESASTNTIDTPADAKNRPRWSYTPERMKAPFALYQPKDPRRSTWTVNEDPVRLDRMYERLLGRELARTLPDELKWLAVTHKSFDNGRRGFNTRLAYFGRMIVVMETSKLIMATPNGGSAPQSTQNTDHYGRTPFSHPALEMVDRLDARQPSEIAEPKRMAVLAKDVGLSSVMRWKPRLPENLAGSGIDTVAATTLYAIVGAVSLQYGGAVAGQVVRERLLKKLIQQQ</sequence>
<organism evidence="3 4">
    <name type="scientific">Ophiostoma piceae (strain UAMH 11346)</name>
    <name type="common">Sap stain fungus</name>
    <dbReference type="NCBI Taxonomy" id="1262450"/>
    <lineage>
        <taxon>Eukaryota</taxon>
        <taxon>Fungi</taxon>
        <taxon>Dikarya</taxon>
        <taxon>Ascomycota</taxon>
        <taxon>Pezizomycotina</taxon>
        <taxon>Sordariomycetes</taxon>
        <taxon>Sordariomycetidae</taxon>
        <taxon>Ophiostomatales</taxon>
        <taxon>Ophiostomataceae</taxon>
        <taxon>Ophiostoma</taxon>
    </lineage>
</organism>
<proteinExistence type="predicted"/>
<dbReference type="InterPro" id="IPR036389">
    <property type="entry name" value="RNase_III_sf"/>
</dbReference>
<protein>
    <submittedName>
        <fullName evidence="3">Rnase iii domain-containing protein</fullName>
    </submittedName>
</protein>
<name>S3BTW8_OPHP1</name>
<feature type="domain" description="RNase III" evidence="2">
    <location>
        <begin position="122"/>
        <end position="274"/>
    </location>
</feature>
<dbReference type="PANTHER" id="PTHR28160">
    <property type="entry name" value="54S RIBOSOMAL PROTEIN L15, MITOCHONDRIAL"/>
    <property type="match status" value="1"/>
</dbReference>
<dbReference type="eggNOG" id="ENOG502RXWY">
    <property type="taxonomic scope" value="Eukaryota"/>
</dbReference>
<dbReference type="HOGENOM" id="CLU_057354_1_0_1"/>
<evidence type="ECO:0000256" key="1">
    <source>
        <dbReference type="SAM" id="MobiDB-lite"/>
    </source>
</evidence>
<dbReference type="GO" id="GO:0006396">
    <property type="term" value="P:RNA processing"/>
    <property type="evidence" value="ECO:0007669"/>
    <property type="project" value="InterPro"/>
</dbReference>
<reference evidence="3 4" key="1">
    <citation type="journal article" date="2013" name="BMC Genomics">
        <title>The genome and transcriptome of the pine saprophyte Ophiostoma piceae, and a comparison with the bark beetle-associated pine pathogen Grosmannia clavigera.</title>
        <authorList>
            <person name="Haridas S."/>
            <person name="Wang Y."/>
            <person name="Lim L."/>
            <person name="Massoumi Alamouti S."/>
            <person name="Jackman S."/>
            <person name="Docking R."/>
            <person name="Robertson G."/>
            <person name="Birol I."/>
            <person name="Bohlmann J."/>
            <person name="Breuil C."/>
        </authorList>
    </citation>
    <scope>NUCLEOTIDE SEQUENCE [LARGE SCALE GENOMIC DNA]</scope>
    <source>
        <strain evidence="3 4">UAMH 11346</strain>
    </source>
</reference>
<feature type="region of interest" description="Disordered" evidence="1">
    <location>
        <begin position="1"/>
        <end position="70"/>
    </location>
</feature>
<evidence type="ECO:0000313" key="4">
    <source>
        <dbReference type="Proteomes" id="UP000016923"/>
    </source>
</evidence>
<feature type="compositionally biased region" description="Polar residues" evidence="1">
    <location>
        <begin position="30"/>
        <end position="41"/>
    </location>
</feature>
<dbReference type="PANTHER" id="PTHR28160:SF1">
    <property type="entry name" value="LARGE RIBOSOMAL SUBUNIT PROTEIN ML57"/>
    <property type="match status" value="1"/>
</dbReference>
<evidence type="ECO:0000313" key="3">
    <source>
        <dbReference type="EMBL" id="EPE02871.1"/>
    </source>
</evidence>
<dbReference type="STRING" id="1262450.S3BTW8"/>
<feature type="compositionally biased region" description="Low complexity" evidence="1">
    <location>
        <begin position="1"/>
        <end position="29"/>
    </location>
</feature>
<dbReference type="VEuPathDB" id="FungiDB:F503_01612"/>
<dbReference type="SUPFAM" id="SSF69065">
    <property type="entry name" value="RNase III domain-like"/>
    <property type="match status" value="1"/>
</dbReference>
<dbReference type="Proteomes" id="UP000016923">
    <property type="component" value="Unassembled WGS sequence"/>
</dbReference>